<dbReference type="InterPro" id="IPR051120">
    <property type="entry name" value="ABC_AA/LPS_Transport"/>
</dbReference>
<reference evidence="6 7" key="1">
    <citation type="submission" date="2015-06" db="EMBL/GenBank/DDBJ databases">
        <title>Comparative genome analysis of nirS-carrying Bradyrhizobium sp. strains.</title>
        <authorList>
            <person name="Ishii S."/>
            <person name="Jang J."/>
            <person name="Nishizawa T."/>
            <person name="Senoo K."/>
        </authorList>
    </citation>
    <scope>NUCLEOTIDE SEQUENCE [LARGE SCALE GENOMIC DNA]</scope>
    <source>
        <strain evidence="6 7">TSA1</strain>
    </source>
</reference>
<gene>
    <name evidence="6" type="ORF">TSA1_15095</name>
</gene>
<organism evidence="6 7">
    <name type="scientific">Bradyrhizobium nitroreducens</name>
    <dbReference type="NCBI Taxonomy" id="709803"/>
    <lineage>
        <taxon>Bacteria</taxon>
        <taxon>Pseudomonadati</taxon>
        <taxon>Pseudomonadota</taxon>
        <taxon>Alphaproteobacteria</taxon>
        <taxon>Hyphomicrobiales</taxon>
        <taxon>Nitrobacteraceae</taxon>
        <taxon>Bradyrhizobium</taxon>
    </lineage>
</organism>
<dbReference type="InterPro" id="IPR027417">
    <property type="entry name" value="P-loop_NTPase"/>
</dbReference>
<dbReference type="RefSeq" id="WP_100177141.1">
    <property type="nucleotide sequence ID" value="NZ_LFJC01000003.1"/>
</dbReference>
<dbReference type="InterPro" id="IPR003593">
    <property type="entry name" value="AAA+_ATPase"/>
</dbReference>
<keyword evidence="2" id="KW-0547">Nucleotide-binding</keyword>
<dbReference type="GO" id="GO:0005886">
    <property type="term" value="C:plasma membrane"/>
    <property type="evidence" value="ECO:0007669"/>
    <property type="project" value="TreeGrafter"/>
</dbReference>
<accession>A0A2M6UBG5</accession>
<evidence type="ECO:0000256" key="1">
    <source>
        <dbReference type="ARBA" id="ARBA00022448"/>
    </source>
</evidence>
<sequence>MADPLLTAKGLGVRFGSFQAVSDLDLSIDHGSLHSVIGPNGAGKTTLFNALSGTRPPTQGEITFRNRPITNVPAHRRVHLGLSRSFQLTNIFRDLPVVENILLALQAVAGREAWTFWRSRDPSKVSRQRAAELAGQVGLATRLEARAGDLSHGAQRALEIAMALAADPMLLFLDEPLAGMGLDDVHRTKLLIKSLAPQRTVVLIEHNMSVVLDISDKITVLAQGRKIAEGSPQQIRTNADVKSAYLGSAA</sequence>
<dbReference type="Pfam" id="PF00005">
    <property type="entry name" value="ABC_tran"/>
    <property type="match status" value="1"/>
</dbReference>
<dbReference type="InterPro" id="IPR032823">
    <property type="entry name" value="BCA_ABC_TP_C"/>
</dbReference>
<evidence type="ECO:0000313" key="7">
    <source>
        <dbReference type="Proteomes" id="UP000228930"/>
    </source>
</evidence>
<dbReference type="GO" id="GO:0005524">
    <property type="term" value="F:ATP binding"/>
    <property type="evidence" value="ECO:0007669"/>
    <property type="project" value="UniProtKB-KW"/>
</dbReference>
<comment type="function">
    <text evidence="4">Involved in beta-(1--&gt;2)glucan export. Transmembrane domains (TMD) form a pore in the inner membrane and the ATP-binding domain (NBD) is responsible for energy generation.</text>
</comment>
<dbReference type="InterPro" id="IPR003439">
    <property type="entry name" value="ABC_transporter-like_ATP-bd"/>
</dbReference>
<feature type="domain" description="ABC transporter" evidence="5">
    <location>
        <begin position="6"/>
        <end position="248"/>
    </location>
</feature>
<dbReference type="PANTHER" id="PTHR45772">
    <property type="entry name" value="CONSERVED COMPONENT OF ABC TRANSPORTER FOR NATURAL AMINO ACIDS-RELATED"/>
    <property type="match status" value="1"/>
</dbReference>
<proteinExistence type="predicted"/>
<keyword evidence="7" id="KW-1185">Reference proteome</keyword>
<dbReference type="CDD" id="cd03219">
    <property type="entry name" value="ABC_Mj1267_LivG_branched"/>
    <property type="match status" value="1"/>
</dbReference>
<dbReference type="PROSITE" id="PS50893">
    <property type="entry name" value="ABC_TRANSPORTER_2"/>
    <property type="match status" value="1"/>
</dbReference>
<evidence type="ECO:0000256" key="2">
    <source>
        <dbReference type="ARBA" id="ARBA00022741"/>
    </source>
</evidence>
<dbReference type="SMART" id="SM00382">
    <property type="entry name" value="AAA"/>
    <property type="match status" value="1"/>
</dbReference>
<evidence type="ECO:0000313" key="6">
    <source>
        <dbReference type="EMBL" id="PIT01950.1"/>
    </source>
</evidence>
<protein>
    <recommendedName>
        <fullName evidence="5">ABC transporter domain-containing protein</fullName>
    </recommendedName>
</protein>
<dbReference type="PANTHER" id="PTHR45772:SF9">
    <property type="entry name" value="CONSERVED COMPONENT OF ABC TRANSPORTER FOR NATURAL AMINO ACIDS"/>
    <property type="match status" value="1"/>
</dbReference>
<dbReference type="GO" id="GO:0016887">
    <property type="term" value="F:ATP hydrolysis activity"/>
    <property type="evidence" value="ECO:0007669"/>
    <property type="project" value="InterPro"/>
</dbReference>
<name>A0A2M6UBG5_9BRAD</name>
<keyword evidence="3" id="KW-0067">ATP-binding</keyword>
<dbReference type="AlphaFoldDB" id="A0A2M6UBG5"/>
<evidence type="ECO:0000259" key="5">
    <source>
        <dbReference type="PROSITE" id="PS50893"/>
    </source>
</evidence>
<evidence type="ECO:0000256" key="4">
    <source>
        <dbReference type="ARBA" id="ARBA00024722"/>
    </source>
</evidence>
<evidence type="ECO:0000256" key="3">
    <source>
        <dbReference type="ARBA" id="ARBA00022840"/>
    </source>
</evidence>
<comment type="caution">
    <text evidence="6">The sequence shown here is derived from an EMBL/GenBank/DDBJ whole genome shotgun (WGS) entry which is preliminary data.</text>
</comment>
<dbReference type="Gene3D" id="3.40.50.300">
    <property type="entry name" value="P-loop containing nucleotide triphosphate hydrolases"/>
    <property type="match status" value="1"/>
</dbReference>
<dbReference type="EMBL" id="LFJC01000003">
    <property type="protein sequence ID" value="PIT01950.1"/>
    <property type="molecule type" value="Genomic_DNA"/>
</dbReference>
<keyword evidence="1" id="KW-0813">Transport</keyword>
<dbReference type="Proteomes" id="UP000228930">
    <property type="component" value="Unassembled WGS sequence"/>
</dbReference>
<dbReference type="Pfam" id="PF12399">
    <property type="entry name" value="BCA_ABC_TP_C"/>
    <property type="match status" value="1"/>
</dbReference>
<dbReference type="SUPFAM" id="SSF52540">
    <property type="entry name" value="P-loop containing nucleoside triphosphate hydrolases"/>
    <property type="match status" value="1"/>
</dbReference>